<dbReference type="SUPFAM" id="SSF55073">
    <property type="entry name" value="Nucleotide cyclase"/>
    <property type="match status" value="1"/>
</dbReference>
<dbReference type="InterPro" id="IPR048432">
    <property type="entry name" value="MASE7"/>
</dbReference>
<sequence length="365" mass="41132">MFDLFSSIVALGTKNEHSSAVQKTRMLNMLVLLTILIAIVYSISYMYVLNAPLVALYNLVLTSGYFLSLFFSHQHHHKAAKTWYFSLIMLHLFICGNLFFTQESGFHFYYFLVPIGALLLFELKEKKLKTTLSLVAASLFLYCENTLNENPLHVFSEAANHLLSQSAFLVDMFAIILALTLFSKQIERHELGLIKQASTDMLTGLNNRRFFFQEGEKLLTKKNKENKSYSLLLIDLDYFKDINDKYGHAVGDECLIIVSDALQNVGPENKLCARIGGEEFAIILPRCGPKSAEVIAEHVRSAIEKITLTTSQGDSVECSGSIGISHNEVKNETLKELLEQADIALYKAKDNGRNQVVSYHQLTHS</sequence>
<dbReference type="InterPro" id="IPR050469">
    <property type="entry name" value="Diguanylate_Cyclase"/>
</dbReference>
<dbReference type="CDD" id="cd01949">
    <property type="entry name" value="GGDEF"/>
    <property type="match status" value="1"/>
</dbReference>
<evidence type="ECO:0000259" key="4">
    <source>
        <dbReference type="PROSITE" id="PS50887"/>
    </source>
</evidence>
<dbReference type="Proteomes" id="UP001366060">
    <property type="component" value="Unassembled WGS sequence"/>
</dbReference>
<protein>
    <recommendedName>
        <fullName evidence="1">diguanylate cyclase</fullName>
        <ecNumber evidence="1">2.7.7.65</ecNumber>
    </recommendedName>
</protein>
<feature type="transmembrane region" description="Helical" evidence="3">
    <location>
        <begin position="54"/>
        <end position="71"/>
    </location>
</feature>
<evidence type="ECO:0000256" key="3">
    <source>
        <dbReference type="SAM" id="Phobius"/>
    </source>
</evidence>
<keyword evidence="3" id="KW-0472">Membrane</keyword>
<dbReference type="Gene3D" id="3.30.70.270">
    <property type="match status" value="1"/>
</dbReference>
<keyword evidence="5" id="KW-0808">Transferase</keyword>
<dbReference type="InterPro" id="IPR029787">
    <property type="entry name" value="Nucleotide_cyclase"/>
</dbReference>
<dbReference type="Pfam" id="PF00990">
    <property type="entry name" value="GGDEF"/>
    <property type="match status" value="1"/>
</dbReference>
<dbReference type="InterPro" id="IPR000160">
    <property type="entry name" value="GGDEF_dom"/>
</dbReference>
<keyword evidence="3" id="KW-1133">Transmembrane helix</keyword>
<accession>A0ABU9HAK4</accession>
<dbReference type="PROSITE" id="PS50887">
    <property type="entry name" value="GGDEF"/>
    <property type="match status" value="1"/>
</dbReference>
<dbReference type="EMBL" id="JBAKBA010000011">
    <property type="protein sequence ID" value="MEL0658826.1"/>
    <property type="molecule type" value="Genomic_DNA"/>
</dbReference>
<organism evidence="5 6">
    <name type="scientific">Psychromonas arctica</name>
    <dbReference type="NCBI Taxonomy" id="168275"/>
    <lineage>
        <taxon>Bacteria</taxon>
        <taxon>Pseudomonadati</taxon>
        <taxon>Pseudomonadota</taxon>
        <taxon>Gammaproteobacteria</taxon>
        <taxon>Alteromonadales</taxon>
        <taxon>Psychromonadaceae</taxon>
        <taxon>Psychromonas</taxon>
    </lineage>
</organism>
<dbReference type="RefSeq" id="WP_341627454.1">
    <property type="nucleotide sequence ID" value="NZ_JBAKBA010000011.1"/>
</dbReference>
<name>A0ABU9HAK4_9GAMM</name>
<dbReference type="PANTHER" id="PTHR45138">
    <property type="entry name" value="REGULATORY COMPONENTS OF SENSORY TRANSDUCTION SYSTEM"/>
    <property type="match status" value="1"/>
</dbReference>
<keyword evidence="6" id="KW-1185">Reference proteome</keyword>
<evidence type="ECO:0000313" key="5">
    <source>
        <dbReference type="EMBL" id="MEL0658826.1"/>
    </source>
</evidence>
<keyword evidence="3" id="KW-0812">Transmembrane</keyword>
<feature type="transmembrane region" description="Helical" evidence="3">
    <location>
        <begin position="106"/>
        <end position="123"/>
    </location>
</feature>
<comment type="caution">
    <text evidence="5">The sequence shown here is derived from an EMBL/GenBank/DDBJ whole genome shotgun (WGS) entry which is preliminary data.</text>
</comment>
<evidence type="ECO:0000256" key="2">
    <source>
        <dbReference type="ARBA" id="ARBA00034247"/>
    </source>
</evidence>
<evidence type="ECO:0000256" key="1">
    <source>
        <dbReference type="ARBA" id="ARBA00012528"/>
    </source>
</evidence>
<feature type="transmembrane region" description="Helical" evidence="3">
    <location>
        <begin position="83"/>
        <end position="100"/>
    </location>
</feature>
<feature type="domain" description="GGDEF" evidence="4">
    <location>
        <begin position="227"/>
        <end position="361"/>
    </location>
</feature>
<dbReference type="GO" id="GO:0052621">
    <property type="term" value="F:diguanylate cyclase activity"/>
    <property type="evidence" value="ECO:0007669"/>
    <property type="project" value="UniProtKB-EC"/>
</dbReference>
<dbReference type="EC" id="2.7.7.65" evidence="1"/>
<feature type="transmembrane region" description="Helical" evidence="3">
    <location>
        <begin position="27"/>
        <end position="48"/>
    </location>
</feature>
<keyword evidence="5" id="KW-0548">Nucleotidyltransferase</keyword>
<proteinExistence type="predicted"/>
<gene>
    <name evidence="5" type="ORF">V6255_06680</name>
</gene>
<dbReference type="InterPro" id="IPR043128">
    <property type="entry name" value="Rev_trsase/Diguanyl_cyclase"/>
</dbReference>
<dbReference type="PANTHER" id="PTHR45138:SF9">
    <property type="entry name" value="DIGUANYLATE CYCLASE DGCM-RELATED"/>
    <property type="match status" value="1"/>
</dbReference>
<comment type="catalytic activity">
    <reaction evidence="2">
        <text>2 GTP = 3',3'-c-di-GMP + 2 diphosphate</text>
        <dbReference type="Rhea" id="RHEA:24898"/>
        <dbReference type="ChEBI" id="CHEBI:33019"/>
        <dbReference type="ChEBI" id="CHEBI:37565"/>
        <dbReference type="ChEBI" id="CHEBI:58805"/>
        <dbReference type="EC" id="2.7.7.65"/>
    </reaction>
</comment>
<dbReference type="NCBIfam" id="TIGR00254">
    <property type="entry name" value="GGDEF"/>
    <property type="match status" value="1"/>
</dbReference>
<evidence type="ECO:0000313" key="6">
    <source>
        <dbReference type="Proteomes" id="UP001366060"/>
    </source>
</evidence>
<dbReference type="Pfam" id="PF20967">
    <property type="entry name" value="MASE7"/>
    <property type="match status" value="1"/>
</dbReference>
<dbReference type="SMART" id="SM00267">
    <property type="entry name" value="GGDEF"/>
    <property type="match status" value="1"/>
</dbReference>
<reference evidence="5 6" key="1">
    <citation type="submission" date="2024-02" db="EMBL/GenBank/DDBJ databases">
        <title>Bacteria isolated from the canopy kelp, Nereocystis luetkeana.</title>
        <authorList>
            <person name="Pfister C.A."/>
            <person name="Younker I.T."/>
            <person name="Light S.H."/>
        </authorList>
    </citation>
    <scope>NUCLEOTIDE SEQUENCE [LARGE SCALE GENOMIC DNA]</scope>
    <source>
        <strain evidence="5 6">TI.2.07</strain>
    </source>
</reference>